<evidence type="ECO:0000313" key="4">
    <source>
        <dbReference type="EMBL" id="EAY03331.1"/>
    </source>
</evidence>
<dbReference type="VEuPathDB" id="TrichDB:TVAGG3_0827110"/>
<dbReference type="InterPro" id="IPR045227">
    <property type="entry name" value="WDR18/Ipi3/RID3"/>
</dbReference>
<sequence>MEYGVLSSTIKQSANVVLLAKAHLLSSDSDDIVQIRTHSVDLYSFNSETRNIELESSAPIQNTIISAHIVTNCDWSTDRVAFVTSDFSFTLLWFENDEITTLTSTELRHEGIKPTIFSPIISSGGKYVFVSLYPTSLFLITIGDALTVKEIHFTSFIPIRMHYYENHLFFFTDNHKLQSVDIESFDNSTIGYNDDILKSYEEFTDKEVLFCFQYISIVEENTIKVYEYSDNSFKIHQQIPNDHKENITFINITDTGYFIGTKDHIYYKTSSDHPEKFISIFSPINCIVLRDNFILAHQKYEQTSLTDLNSLTINRTSKDLSYLTNVFKFNDSVTSSDSLIVSSSRNPSELVFYGEGNKIEIIEEGNSSERRNIEKVFVIDDSDYVFTGDSFTEFNHQDKYESFCCDKRTKSISQEIQVTEDCIKTSTISVDGLEIQNSIIYNDIVVFSSPGSYVVKIYEYRNKNEIHLKREIDVCGEPSCFIVFGNNLFVSTWSNNSVCVYNIDSGELICSLSSPVSSPYVIRSLLYDENKSELFIGTSSGYLITCKYKDQCFDTDSVKSIRISFSPLSLTYLPHHHSIFVFSTEKSGICEINEENKLDFYKSDLFGITNAEYFNDSLIMIKEDGTYMIGKISDTRELVEYKRFTVDGFVKSINLLEDRTIVLLSVENADSFALSFYNPYNFVLQRKVVQKIPNFVPNDMKTVALNGHNYIVVAGGLTKGDKKGDSYFYEYTESSLVKITNMQFDFDVTSVSYSNKKVVFASGSSLYVINVSTDNSGGLTLSPENKQEGMMLCVELKSFNEDQNDENSETGGLFVWSDIFKSCGIFDANTNQICLSKIDYNSKQLTSSEFVDENSVISCDVYGGVYYLKHQPSDDSSDDNKSLVTKSLFSLGEFVTKIMKWRPSKPVDNIYKTFVVSTINGGLHLLCLCPKEIVSEIQKKMDEETVSFSALTPYYCNEKSFNYANVDEIEDENLSQQSKDIINWMNSFKVDYM</sequence>
<dbReference type="InterPro" id="IPR011044">
    <property type="entry name" value="Quino_amine_DH_bsu"/>
</dbReference>
<dbReference type="Gene3D" id="2.130.10.10">
    <property type="entry name" value="YVTN repeat-like/Quinoprotein amine dehydrogenase"/>
    <property type="match status" value="1"/>
</dbReference>
<reference evidence="4" key="1">
    <citation type="submission" date="2006-10" db="EMBL/GenBank/DDBJ databases">
        <authorList>
            <person name="Amadeo P."/>
            <person name="Zhao Q."/>
            <person name="Wortman J."/>
            <person name="Fraser-Liggett C."/>
            <person name="Carlton J."/>
        </authorList>
    </citation>
    <scope>NUCLEOTIDE SEQUENCE</scope>
    <source>
        <strain evidence="4">G3</strain>
    </source>
</reference>
<dbReference type="RefSeq" id="XP_001315554.1">
    <property type="nucleotide sequence ID" value="XM_001315519.1"/>
</dbReference>
<dbReference type="VEuPathDB" id="TrichDB:TVAG_173770"/>
<dbReference type="Proteomes" id="UP000001542">
    <property type="component" value="Unassembled WGS sequence"/>
</dbReference>
<dbReference type="SUPFAM" id="SSF50969">
    <property type="entry name" value="YVTN repeat-like/Quinoprotein amine dehydrogenase"/>
    <property type="match status" value="1"/>
</dbReference>
<dbReference type="AlphaFoldDB" id="A2EVJ9"/>
<keyword evidence="5" id="KW-1185">Reference proteome</keyword>
<keyword evidence="2" id="KW-0677">Repeat</keyword>
<dbReference type="GO" id="GO:0006364">
    <property type="term" value="P:rRNA processing"/>
    <property type="evidence" value="ECO:0000318"/>
    <property type="project" value="GO_Central"/>
</dbReference>
<evidence type="ECO:0000256" key="2">
    <source>
        <dbReference type="ARBA" id="ARBA00022737"/>
    </source>
</evidence>
<dbReference type="GO" id="GO:0006261">
    <property type="term" value="P:DNA-templated DNA replication"/>
    <property type="evidence" value="ECO:0000318"/>
    <property type="project" value="GO_Central"/>
</dbReference>
<dbReference type="InParanoid" id="A2EVJ9"/>
<dbReference type="GO" id="GO:0005656">
    <property type="term" value="C:nuclear pre-replicative complex"/>
    <property type="evidence" value="ECO:0000318"/>
    <property type="project" value="GO_Central"/>
</dbReference>
<dbReference type="Pfam" id="PF03178">
    <property type="entry name" value="CPSF_A"/>
    <property type="match status" value="1"/>
</dbReference>
<organism evidence="4 5">
    <name type="scientific">Trichomonas vaginalis (strain ATCC PRA-98 / G3)</name>
    <dbReference type="NCBI Taxonomy" id="412133"/>
    <lineage>
        <taxon>Eukaryota</taxon>
        <taxon>Metamonada</taxon>
        <taxon>Parabasalia</taxon>
        <taxon>Trichomonadida</taxon>
        <taxon>Trichomonadidae</taxon>
        <taxon>Trichomonas</taxon>
    </lineage>
</organism>
<reference evidence="4" key="2">
    <citation type="journal article" date="2007" name="Science">
        <title>Draft genome sequence of the sexually transmitted pathogen Trichomonas vaginalis.</title>
        <authorList>
            <person name="Carlton J.M."/>
            <person name="Hirt R.P."/>
            <person name="Silva J.C."/>
            <person name="Delcher A.L."/>
            <person name="Schatz M."/>
            <person name="Zhao Q."/>
            <person name="Wortman J.R."/>
            <person name="Bidwell S.L."/>
            <person name="Alsmark U.C.M."/>
            <person name="Besteiro S."/>
            <person name="Sicheritz-Ponten T."/>
            <person name="Noel C.J."/>
            <person name="Dacks J.B."/>
            <person name="Foster P.G."/>
            <person name="Simillion C."/>
            <person name="Van de Peer Y."/>
            <person name="Miranda-Saavedra D."/>
            <person name="Barton G.J."/>
            <person name="Westrop G.D."/>
            <person name="Mueller S."/>
            <person name="Dessi D."/>
            <person name="Fiori P.L."/>
            <person name="Ren Q."/>
            <person name="Paulsen I."/>
            <person name="Zhang H."/>
            <person name="Bastida-Corcuera F.D."/>
            <person name="Simoes-Barbosa A."/>
            <person name="Brown M.T."/>
            <person name="Hayes R.D."/>
            <person name="Mukherjee M."/>
            <person name="Okumura C.Y."/>
            <person name="Schneider R."/>
            <person name="Smith A.J."/>
            <person name="Vanacova S."/>
            <person name="Villalvazo M."/>
            <person name="Haas B.J."/>
            <person name="Pertea M."/>
            <person name="Feldblyum T.V."/>
            <person name="Utterback T.R."/>
            <person name="Shu C.L."/>
            <person name="Osoegawa K."/>
            <person name="de Jong P.J."/>
            <person name="Hrdy I."/>
            <person name="Horvathova L."/>
            <person name="Zubacova Z."/>
            <person name="Dolezal P."/>
            <person name="Malik S.B."/>
            <person name="Logsdon J.M. Jr."/>
            <person name="Henze K."/>
            <person name="Gupta A."/>
            <person name="Wang C.C."/>
            <person name="Dunne R.L."/>
            <person name="Upcroft J.A."/>
            <person name="Upcroft P."/>
            <person name="White O."/>
            <person name="Salzberg S.L."/>
            <person name="Tang P."/>
            <person name="Chiu C.-H."/>
            <person name="Lee Y.-S."/>
            <person name="Embley T.M."/>
            <person name="Coombs G.H."/>
            <person name="Mottram J.C."/>
            <person name="Tachezy J."/>
            <person name="Fraser-Liggett C.M."/>
            <person name="Johnson P.J."/>
        </authorList>
    </citation>
    <scope>NUCLEOTIDE SEQUENCE [LARGE SCALE GENOMIC DNA]</scope>
    <source>
        <strain evidence="4">G3</strain>
    </source>
</reference>
<dbReference type="GO" id="GO:0003676">
    <property type="term" value="F:nucleic acid binding"/>
    <property type="evidence" value="ECO:0007669"/>
    <property type="project" value="InterPro"/>
</dbReference>
<accession>A2EVJ9</accession>
<dbReference type="SUPFAM" id="SSF75011">
    <property type="entry name" value="3-carboxy-cis,cis-mucoante lactonizing enzyme"/>
    <property type="match status" value="1"/>
</dbReference>
<dbReference type="PANTHER" id="PTHR18763">
    <property type="entry name" value="WD-REPEAT PROTEIN 18"/>
    <property type="match status" value="1"/>
</dbReference>
<dbReference type="SUPFAM" id="SSF69322">
    <property type="entry name" value="Tricorn protease domain 2"/>
    <property type="match status" value="1"/>
</dbReference>
<evidence type="ECO:0000259" key="3">
    <source>
        <dbReference type="Pfam" id="PF03178"/>
    </source>
</evidence>
<dbReference type="PANTHER" id="PTHR18763:SF0">
    <property type="entry name" value="WD REPEAT-CONTAINING PROTEIN 18"/>
    <property type="match status" value="1"/>
</dbReference>
<protein>
    <recommendedName>
        <fullName evidence="3">RSE1/DDB1/CPSF1 C-terminal domain-containing protein</fullName>
    </recommendedName>
</protein>
<proteinExistence type="predicted"/>
<evidence type="ECO:0000313" key="5">
    <source>
        <dbReference type="Proteomes" id="UP000001542"/>
    </source>
</evidence>
<evidence type="ECO:0000256" key="1">
    <source>
        <dbReference type="ARBA" id="ARBA00022574"/>
    </source>
</evidence>
<dbReference type="InterPro" id="IPR004871">
    <property type="entry name" value="RSE1/DDB1/CPSF1_C"/>
</dbReference>
<dbReference type="InterPro" id="IPR015943">
    <property type="entry name" value="WD40/YVTN_repeat-like_dom_sf"/>
</dbReference>
<feature type="domain" description="RSE1/DDB1/CPSF1 C-terminal" evidence="3">
    <location>
        <begin position="699"/>
        <end position="950"/>
    </location>
</feature>
<dbReference type="GO" id="GO:0120330">
    <property type="term" value="C:rixosome complex"/>
    <property type="evidence" value="ECO:0000318"/>
    <property type="project" value="GO_Central"/>
</dbReference>
<name>A2EVJ9_TRIV3</name>
<keyword evidence="1" id="KW-0853">WD repeat</keyword>
<gene>
    <name evidence="4" type="ORF">TVAG_173770</name>
</gene>
<dbReference type="KEGG" id="tva:4761175"/>
<dbReference type="EMBL" id="DS113508">
    <property type="protein sequence ID" value="EAY03331.1"/>
    <property type="molecule type" value="Genomic_DNA"/>
</dbReference>